<organism evidence="1">
    <name type="scientific">uncultured Anaerotruncus sp</name>
    <dbReference type="NCBI Taxonomy" id="905011"/>
    <lineage>
        <taxon>Bacteria</taxon>
        <taxon>Bacillati</taxon>
        <taxon>Bacillota</taxon>
        <taxon>Clostridia</taxon>
        <taxon>Eubacteriales</taxon>
        <taxon>Oscillospiraceae</taxon>
        <taxon>Anaerotruncus</taxon>
        <taxon>environmental samples</taxon>
    </lineage>
</organism>
<proteinExistence type="predicted"/>
<gene>
    <name evidence="1" type="ORF">AULFYP135_01719</name>
</gene>
<protein>
    <submittedName>
        <fullName evidence="1">Uncharacterized protein</fullName>
    </submittedName>
</protein>
<dbReference type="EMBL" id="CACRSL010000003">
    <property type="protein sequence ID" value="VYT11953.1"/>
    <property type="molecule type" value="Genomic_DNA"/>
</dbReference>
<evidence type="ECO:0000313" key="1">
    <source>
        <dbReference type="EMBL" id="VYT11953.1"/>
    </source>
</evidence>
<accession>A0A6N2U5Q7</accession>
<reference evidence="1" key="1">
    <citation type="submission" date="2019-11" db="EMBL/GenBank/DDBJ databases">
        <authorList>
            <person name="Feng L."/>
        </authorList>
    </citation>
    <scope>NUCLEOTIDE SEQUENCE</scope>
    <source>
        <strain evidence="1">AundefinedLFYP135</strain>
    </source>
</reference>
<sequence>MSILYEKFKKYQVPASSVEDFRRRYTKPDRFAQRGPEYQAAVLQAARDDLAQFGYTIISRHDSVTGEVLAYYEPNEQEVSQ</sequence>
<dbReference type="AlphaFoldDB" id="A0A6N2U5Q7"/>
<name>A0A6N2U5Q7_9FIRM</name>